<dbReference type="GO" id="GO:0015648">
    <property type="term" value="F:lipid-linked peptidoglycan transporter activity"/>
    <property type="evidence" value="ECO:0007669"/>
    <property type="project" value="TreeGrafter"/>
</dbReference>
<comment type="subcellular location">
    <subcellularLocation>
        <location evidence="1">Cell membrane</location>
        <topology evidence="1">Multi-pass membrane protein</topology>
    </subcellularLocation>
</comment>
<dbReference type="EMBL" id="CANL01000022">
    <property type="protein sequence ID" value="CCM63726.1"/>
    <property type="molecule type" value="Genomic_DNA"/>
</dbReference>
<keyword evidence="6 9" id="KW-1133">Transmembrane helix</keyword>
<dbReference type="InterPro" id="IPR004268">
    <property type="entry name" value="MurJ"/>
</dbReference>
<feature type="transmembrane region" description="Helical" evidence="9">
    <location>
        <begin position="221"/>
        <end position="243"/>
    </location>
</feature>
<evidence type="ECO:0000256" key="3">
    <source>
        <dbReference type="ARBA" id="ARBA00022692"/>
    </source>
</evidence>
<feature type="transmembrane region" description="Helical" evidence="9">
    <location>
        <begin position="110"/>
        <end position="128"/>
    </location>
</feature>
<keyword evidence="3 9" id="KW-0812">Transmembrane</keyword>
<name>R4Z364_9ACTN</name>
<dbReference type="GO" id="GO:0009252">
    <property type="term" value="P:peptidoglycan biosynthetic process"/>
    <property type="evidence" value="ECO:0007669"/>
    <property type="project" value="UniProtKB-KW"/>
</dbReference>
<feature type="transmembrane region" description="Helical" evidence="9">
    <location>
        <begin position="297"/>
        <end position="318"/>
    </location>
</feature>
<dbReference type="Proteomes" id="UP000018291">
    <property type="component" value="Unassembled WGS sequence"/>
</dbReference>
<feature type="transmembrane region" description="Helical" evidence="9">
    <location>
        <begin position="381"/>
        <end position="401"/>
    </location>
</feature>
<evidence type="ECO:0000256" key="4">
    <source>
        <dbReference type="ARBA" id="ARBA00022960"/>
    </source>
</evidence>
<dbReference type="STRING" id="1229780.BN381_290085"/>
<protein>
    <recommendedName>
        <fullName evidence="12">Integral membrane protein MviN</fullName>
    </recommendedName>
</protein>
<dbReference type="eggNOG" id="COG0728">
    <property type="taxonomic scope" value="Bacteria"/>
</dbReference>
<evidence type="ECO:0000313" key="10">
    <source>
        <dbReference type="EMBL" id="CCM63726.1"/>
    </source>
</evidence>
<evidence type="ECO:0000256" key="5">
    <source>
        <dbReference type="ARBA" id="ARBA00022984"/>
    </source>
</evidence>
<dbReference type="GO" id="GO:0005886">
    <property type="term" value="C:plasma membrane"/>
    <property type="evidence" value="ECO:0007669"/>
    <property type="project" value="UniProtKB-SubCell"/>
</dbReference>
<feature type="transmembrane region" description="Helical" evidence="9">
    <location>
        <begin position="190"/>
        <end position="209"/>
    </location>
</feature>
<dbReference type="GO" id="GO:0008360">
    <property type="term" value="P:regulation of cell shape"/>
    <property type="evidence" value="ECO:0007669"/>
    <property type="project" value="UniProtKB-KW"/>
</dbReference>
<evidence type="ECO:0008006" key="12">
    <source>
        <dbReference type="Google" id="ProtNLM"/>
    </source>
</evidence>
<keyword evidence="7 9" id="KW-0472">Membrane</keyword>
<feature type="transmembrane region" description="Helical" evidence="9">
    <location>
        <begin position="506"/>
        <end position="526"/>
    </location>
</feature>
<dbReference type="AlphaFoldDB" id="R4Z364"/>
<feature type="transmembrane region" description="Helical" evidence="9">
    <location>
        <begin position="483"/>
        <end position="500"/>
    </location>
</feature>
<feature type="region of interest" description="Disordered" evidence="8">
    <location>
        <begin position="1"/>
        <end position="21"/>
    </location>
</feature>
<keyword evidence="2" id="KW-1003">Cell membrane</keyword>
<evidence type="ECO:0000313" key="11">
    <source>
        <dbReference type="Proteomes" id="UP000018291"/>
    </source>
</evidence>
<dbReference type="HOGENOM" id="CLU_493229_0_0_11"/>
<proteinExistence type="predicted"/>
<dbReference type="InterPro" id="IPR051050">
    <property type="entry name" value="Lipid_II_flippase_MurJ/MviN"/>
</dbReference>
<dbReference type="OrthoDB" id="4350032at2"/>
<keyword evidence="4" id="KW-0133">Cell shape</keyword>
<evidence type="ECO:0000256" key="1">
    <source>
        <dbReference type="ARBA" id="ARBA00004651"/>
    </source>
</evidence>
<feature type="transmembrane region" description="Helical" evidence="9">
    <location>
        <begin position="263"/>
        <end position="285"/>
    </location>
</feature>
<evidence type="ECO:0000256" key="8">
    <source>
        <dbReference type="SAM" id="MobiDB-lite"/>
    </source>
</evidence>
<feature type="transmembrane region" description="Helical" evidence="9">
    <location>
        <begin position="413"/>
        <end position="432"/>
    </location>
</feature>
<accession>R4Z364</accession>
<dbReference type="PRINTS" id="PR01806">
    <property type="entry name" value="VIRFACTRMVIN"/>
</dbReference>
<organism evidence="10 11">
    <name type="scientific">Candidatus Neomicrothrix parvicella RN1</name>
    <dbReference type="NCBI Taxonomy" id="1229780"/>
    <lineage>
        <taxon>Bacteria</taxon>
        <taxon>Bacillati</taxon>
        <taxon>Actinomycetota</taxon>
        <taxon>Acidimicrobiia</taxon>
        <taxon>Acidimicrobiales</taxon>
        <taxon>Microthrixaceae</taxon>
        <taxon>Candidatus Neomicrothrix</taxon>
    </lineage>
</organism>
<evidence type="ECO:0000256" key="2">
    <source>
        <dbReference type="ARBA" id="ARBA00022475"/>
    </source>
</evidence>
<dbReference type="PANTHER" id="PTHR47019:SF1">
    <property type="entry name" value="LIPID II FLIPPASE MURJ"/>
    <property type="match status" value="1"/>
</dbReference>
<gene>
    <name evidence="10" type="ORF">BN381_290085</name>
</gene>
<feature type="transmembrane region" description="Helical" evidence="9">
    <location>
        <begin position="70"/>
        <end position="89"/>
    </location>
</feature>
<feature type="transmembrane region" description="Helical" evidence="9">
    <location>
        <begin position="155"/>
        <end position="178"/>
    </location>
</feature>
<dbReference type="GO" id="GO:0034204">
    <property type="term" value="P:lipid translocation"/>
    <property type="evidence" value="ECO:0007669"/>
    <property type="project" value="TreeGrafter"/>
</dbReference>
<feature type="transmembrane region" description="Helical" evidence="9">
    <location>
        <begin position="339"/>
        <end position="361"/>
    </location>
</feature>
<keyword evidence="11" id="KW-1185">Reference proteome</keyword>
<comment type="caution">
    <text evidence="10">The sequence shown here is derived from an EMBL/GenBank/DDBJ whole genome shotgun (WGS) entry which is preliminary data.</text>
</comment>
<evidence type="ECO:0000256" key="9">
    <source>
        <dbReference type="SAM" id="Phobius"/>
    </source>
</evidence>
<evidence type="ECO:0000256" key="6">
    <source>
        <dbReference type="ARBA" id="ARBA00022989"/>
    </source>
</evidence>
<feature type="transmembrane region" description="Helical" evidence="9">
    <location>
        <begin position="444"/>
        <end position="462"/>
    </location>
</feature>
<reference evidence="10 11" key="1">
    <citation type="journal article" date="2013" name="ISME J.">
        <title>Metabolic model for the filamentous 'Candidatus Microthrix parvicella' based on genomic and metagenomic analyses.</title>
        <authorList>
            <person name="Jon McIlroy S."/>
            <person name="Kristiansen R."/>
            <person name="Albertsen M."/>
            <person name="Michael Karst S."/>
            <person name="Rossetti S."/>
            <person name="Lund Nielsen J."/>
            <person name="Tandoi V."/>
            <person name="James Seviour R."/>
            <person name="Nielsen P.H."/>
        </authorList>
    </citation>
    <scope>NUCLEOTIDE SEQUENCE [LARGE SCALE GENOMIC DNA]</scope>
    <source>
        <strain evidence="10 11">RN1</strain>
    </source>
</reference>
<feature type="transmembrane region" description="Helical" evidence="9">
    <location>
        <begin position="29"/>
        <end position="50"/>
    </location>
</feature>
<dbReference type="PANTHER" id="PTHR47019">
    <property type="entry name" value="LIPID II FLIPPASE MURJ"/>
    <property type="match status" value="1"/>
</dbReference>
<dbReference type="Pfam" id="PF03023">
    <property type="entry name" value="MurJ"/>
    <property type="match status" value="1"/>
</dbReference>
<keyword evidence="5" id="KW-0573">Peptidoglycan synthesis</keyword>
<sequence length="552" mass="56581">MIQGRPRQATPSADSPPVATASDGEAARFSLLVAASRATGFVRMLAGFAVLGTSTQLGNVVQSANLVPTLLFELLAAGALGAVFIPMLVDEERRFAGPVDAFRSRLAGTVMFYLGAVLAVVVAVALLARGQVTDYLLGNVPVEDRRQAQLLGTYLLWWFLPQVFAYLANGVAVALLNARNRFWAGAVCPLVNNVVVSITLGALAIMRGGDVSLPLSGTEKLVIGGGFTAGVVAMAAVPLLDAFNHAAPLGRPLPPRSGQLRSLGRAVWWAVLFLGAAQLPMLAVLPLTNAVDGHTQVWILTWQILLLPHALLASPIYTTRLPALATAFQQTDTRSFAELSGASVRSVLTTGALAGALLAALSPQVAQAVSIGAAADSTAAVTAAVAGFAVGVPAYALWMTLVRISYATSDARTPALVAVVVAVAAVAGFYVVNATVEGDARVGAFALVWSLTIGVGAVVLAIRLRHLLGGRAEFRASWVRRRTLAVAAAGLAAALLGLTVSTDVALMALIVGAVGGTLGLGAFFGVDRGLGGPAMMTTIGSFGGAPDSEPVA</sequence>
<evidence type="ECO:0000256" key="7">
    <source>
        <dbReference type="ARBA" id="ARBA00023136"/>
    </source>
</evidence>